<organism evidence="2 3">
    <name type="scientific">Drosophila guanche</name>
    <name type="common">Fruit fly</name>
    <dbReference type="NCBI Taxonomy" id="7266"/>
    <lineage>
        <taxon>Eukaryota</taxon>
        <taxon>Metazoa</taxon>
        <taxon>Ecdysozoa</taxon>
        <taxon>Arthropoda</taxon>
        <taxon>Hexapoda</taxon>
        <taxon>Insecta</taxon>
        <taxon>Pterygota</taxon>
        <taxon>Neoptera</taxon>
        <taxon>Endopterygota</taxon>
        <taxon>Diptera</taxon>
        <taxon>Brachycera</taxon>
        <taxon>Muscomorpha</taxon>
        <taxon>Ephydroidea</taxon>
        <taxon>Drosophilidae</taxon>
        <taxon>Drosophila</taxon>
        <taxon>Sophophora</taxon>
    </lineage>
</organism>
<dbReference type="OrthoDB" id="7871816at2759"/>
<dbReference type="EMBL" id="OUUW01000006">
    <property type="protein sequence ID" value="SPP82221.1"/>
    <property type="molecule type" value="Genomic_DNA"/>
</dbReference>
<evidence type="ECO:0000313" key="3">
    <source>
        <dbReference type="Proteomes" id="UP000268350"/>
    </source>
</evidence>
<proteinExistence type="predicted"/>
<dbReference type="AlphaFoldDB" id="A0A3B0KAZ4"/>
<evidence type="ECO:0000313" key="2">
    <source>
        <dbReference type="EMBL" id="SPP82221.1"/>
    </source>
</evidence>
<evidence type="ECO:0000256" key="1">
    <source>
        <dbReference type="SAM" id="MobiDB-lite"/>
    </source>
</evidence>
<feature type="compositionally biased region" description="Polar residues" evidence="1">
    <location>
        <begin position="76"/>
        <end position="91"/>
    </location>
</feature>
<feature type="region of interest" description="Disordered" evidence="1">
    <location>
        <begin position="48"/>
        <end position="107"/>
    </location>
</feature>
<name>A0A3B0KAZ4_DROGU</name>
<reference evidence="3" key="1">
    <citation type="submission" date="2018-01" db="EMBL/GenBank/DDBJ databases">
        <authorList>
            <person name="Alioto T."/>
            <person name="Alioto T."/>
        </authorList>
    </citation>
    <scope>NUCLEOTIDE SEQUENCE [LARGE SCALE GENOMIC DNA]</scope>
</reference>
<protein>
    <submittedName>
        <fullName evidence="2">Uncharacterized protein</fullName>
    </submittedName>
</protein>
<dbReference type="STRING" id="7266.A0A3B0KAZ4"/>
<accession>A0A3B0KAZ4</accession>
<keyword evidence="3" id="KW-1185">Reference proteome</keyword>
<dbReference type="Proteomes" id="UP000268350">
    <property type="component" value="Unassembled WGS sequence"/>
</dbReference>
<sequence>MSRSQQQQKMPQIPPDGLLIYGSGLVFGGNVYPVWMVDGVPMQAAAGAQQAGQQGQSMAQKPVKAPGQQLQKQQQTGPSSMSPPRSIQNPPDQKHERDYSTSRHGTPSPVVFHCNALHQPIHPTFLHATAGGHNSSINSNQPWACITTTDTRPRAAI</sequence>
<feature type="compositionally biased region" description="Basic and acidic residues" evidence="1">
    <location>
        <begin position="92"/>
        <end position="101"/>
    </location>
</feature>
<gene>
    <name evidence="2" type="ORF">DGUA_6G014047</name>
</gene>